<reference evidence="2 3" key="1">
    <citation type="submission" date="2019-08" db="EMBL/GenBank/DDBJ databases">
        <title>Selenomonas sp. mPRGC5 and Selenomonas sp. mPRGC8 isolated from ruminal fluid of dairy goat (Capra hircus).</title>
        <authorList>
            <person name="Poothong S."/>
            <person name="Nuengjamnong C."/>
            <person name="Tanasupawat S."/>
        </authorList>
    </citation>
    <scope>NUCLEOTIDE SEQUENCE [LARGE SCALE GENOMIC DNA]</scope>
    <source>
        <strain evidence="3">mPRGC8</strain>
    </source>
</reference>
<evidence type="ECO:0000313" key="3">
    <source>
        <dbReference type="Proteomes" id="UP000322783"/>
    </source>
</evidence>
<sequence>MAMETAMNVGVRPIDRPQSAGSTEGVSRRGDGGSSSAAFSPKTNISIQSAVDDMAGILAKISSNQSEAVDKMPQDLQKVIQNVLKQAFSLEETMGQGLGSTLESQRFSMDQLSALSRMLSQLGAMAEKGTPVEVSDEMRALLSNFKALVAAENGGSLEPVLLTKAAFELLDNKSFTELPKEVQALLLTLQPQGQAAAMQADEGSSMGFLKQLVQYFMPRPASGEAPANQPQAQQGQNAPQGQAAPNGQQAGGAPQQASQNAQAGQPQAQGQPANQPQAQQGQQAANQPQGQNAPQGQAAPNGQQAGGAPQQAGQNAQTGQPQAQGQPANQPQAQQGQQAANQPQGQNAPQGQAAPNGQQADGAPQQAGQNAQTGQPQAQEQPANQPQAQQGQQAANQSQGQNAPQGQAAPNGQQAGGAPQQANQNAQTGQPQSQQAAMQQAKAQLMSQTMENTQQAMNTMKSLAQLLLKNAEMSQKDLTLLQNFVNGQSSTLSDKDAKQLQQLIRLCQQNVPATVQQAAVQQNLPDLPRLWAFMQLCDMTFAKRMTARQLKRAGKDVALLVLSMRNAMGGDNSSVQGQRSLNFMLPMYMGEESTYPSYIHVYDEKQPDPETGEMKKETWLRLCVLTDNIGAVELTCRVFNETELDLRVFFSNPESAAEFREQAKALRESLKDSALKLNDLKIGAAGERRFM</sequence>
<feature type="region of interest" description="Disordered" evidence="1">
    <location>
        <begin position="220"/>
        <end position="449"/>
    </location>
</feature>
<keyword evidence="3" id="KW-1185">Reference proteome</keyword>
<dbReference type="EMBL" id="VTOZ01000003">
    <property type="protein sequence ID" value="TYZ30526.1"/>
    <property type="molecule type" value="Genomic_DNA"/>
</dbReference>
<evidence type="ECO:0000256" key="1">
    <source>
        <dbReference type="SAM" id="MobiDB-lite"/>
    </source>
</evidence>
<name>A0A5D6WR14_9FIRM</name>
<accession>A0A5D6WR14</accession>
<evidence type="ECO:0000313" key="2">
    <source>
        <dbReference type="EMBL" id="TYZ30526.1"/>
    </source>
</evidence>
<protein>
    <recommendedName>
        <fullName evidence="4">Flagellar hook-length control protein FliK</fullName>
    </recommendedName>
</protein>
<feature type="region of interest" description="Disordered" evidence="1">
    <location>
        <begin position="1"/>
        <end position="41"/>
    </location>
</feature>
<dbReference type="RefSeq" id="WP_149188369.1">
    <property type="nucleotide sequence ID" value="NZ_VTOZ01000003.1"/>
</dbReference>
<proteinExistence type="predicted"/>
<comment type="caution">
    <text evidence="2">The sequence shown here is derived from an EMBL/GenBank/DDBJ whole genome shotgun (WGS) entry which is preliminary data.</text>
</comment>
<feature type="compositionally biased region" description="Low complexity" evidence="1">
    <location>
        <begin position="225"/>
        <end position="444"/>
    </location>
</feature>
<dbReference type="Proteomes" id="UP000322783">
    <property type="component" value="Unassembled WGS sequence"/>
</dbReference>
<dbReference type="AlphaFoldDB" id="A0A5D6WR14"/>
<evidence type="ECO:0008006" key="4">
    <source>
        <dbReference type="Google" id="ProtNLM"/>
    </source>
</evidence>
<gene>
    <name evidence="2" type="ORF">FZ041_02325</name>
</gene>
<organism evidence="2 3">
    <name type="scientific">Selenomonas caprae</name>
    <dbReference type="NCBI Taxonomy" id="2606905"/>
    <lineage>
        <taxon>Bacteria</taxon>
        <taxon>Bacillati</taxon>
        <taxon>Bacillota</taxon>
        <taxon>Negativicutes</taxon>
        <taxon>Selenomonadales</taxon>
        <taxon>Selenomonadaceae</taxon>
        <taxon>Selenomonas</taxon>
    </lineage>
</organism>